<dbReference type="EMBL" id="JYNV01000268">
    <property type="protein sequence ID" value="KZM20803.1"/>
    <property type="molecule type" value="Genomic_DNA"/>
</dbReference>
<name>A0A162ZTV3_DIDRA</name>
<feature type="domain" description="O-methyltransferase C-terminal" evidence="4">
    <location>
        <begin position="193"/>
        <end position="391"/>
    </location>
</feature>
<dbReference type="Pfam" id="PF00891">
    <property type="entry name" value="Methyltransf_2"/>
    <property type="match status" value="1"/>
</dbReference>
<dbReference type="GO" id="GO:0008171">
    <property type="term" value="F:O-methyltransferase activity"/>
    <property type="evidence" value="ECO:0007669"/>
    <property type="project" value="InterPro"/>
</dbReference>
<evidence type="ECO:0000313" key="5">
    <source>
        <dbReference type="EMBL" id="KZM20803.1"/>
    </source>
</evidence>
<dbReference type="Proteomes" id="UP000076837">
    <property type="component" value="Unassembled WGS sequence"/>
</dbReference>
<reference evidence="5 6" key="1">
    <citation type="journal article" date="2016" name="Sci. Rep.">
        <title>Draft genome sequencing and secretome analysis of fungal phytopathogen Ascochyta rabiei provides insight into the necrotrophic effector repertoire.</title>
        <authorList>
            <person name="Verma S."/>
            <person name="Gazara R.K."/>
            <person name="Nizam S."/>
            <person name="Parween S."/>
            <person name="Chattopadhyay D."/>
            <person name="Verma P.K."/>
        </authorList>
    </citation>
    <scope>NUCLEOTIDE SEQUENCE [LARGE SCALE GENOMIC DNA]</scope>
    <source>
        <strain evidence="5 6">ArDII</strain>
    </source>
</reference>
<dbReference type="Gene3D" id="1.10.10.10">
    <property type="entry name" value="Winged helix-like DNA-binding domain superfamily/Winged helix DNA-binding domain"/>
    <property type="match status" value="1"/>
</dbReference>
<dbReference type="Gene3D" id="3.40.50.150">
    <property type="entry name" value="Vaccinia Virus protein VP39"/>
    <property type="match status" value="1"/>
</dbReference>
<sequence>MDLPSQFTLFADQVSTNAKLISTYLQNGQAGSADTDVYEMSAAKAKLAEAAFGLLTLSRDSGSFLVHLTVDYQVVCALKWLCHFRILQLVPSNGTITYRKLAELAGAPEATLRSALRLVMTSGLFDELGQDVVGHSPISRRIATDDSLHHWVQYISSTIMPTAAKHLEATERWPNSRQVNETAHNIAFDHDTAYFDFVAQDMGRSIEFARTMQAVSNTGSFENRHLVESFDWPSLGEGLIVDMGGSTGHASLALAENFPDLRFIVQDVRDVVTDSKQRLEKRDLPSSIASRIQFQEHSFFNLQQVKGASVYLLRHILHDWPDKEAIQILRNIVPVLGPKGRIIISDIVLPQRASIPAIEERVMRMNDLLLHQFTNTSERALGEWKAIFAAASDRFCVERVYRNPNSVLSLIELTLG</sequence>
<dbReference type="InterPro" id="IPR036388">
    <property type="entry name" value="WH-like_DNA-bd_sf"/>
</dbReference>
<organism evidence="5 6">
    <name type="scientific">Didymella rabiei</name>
    <name type="common">Chickpea ascochyta blight fungus</name>
    <name type="synonym">Mycosphaerella rabiei</name>
    <dbReference type="NCBI Taxonomy" id="5454"/>
    <lineage>
        <taxon>Eukaryota</taxon>
        <taxon>Fungi</taxon>
        <taxon>Dikarya</taxon>
        <taxon>Ascomycota</taxon>
        <taxon>Pezizomycotina</taxon>
        <taxon>Dothideomycetes</taxon>
        <taxon>Pleosporomycetidae</taxon>
        <taxon>Pleosporales</taxon>
        <taxon>Pleosporineae</taxon>
        <taxon>Didymellaceae</taxon>
        <taxon>Ascochyta</taxon>
    </lineage>
</organism>
<dbReference type="InterPro" id="IPR029063">
    <property type="entry name" value="SAM-dependent_MTases_sf"/>
</dbReference>
<dbReference type="InterPro" id="IPR036390">
    <property type="entry name" value="WH_DNA-bd_sf"/>
</dbReference>
<comment type="caution">
    <text evidence="5">The sequence shown here is derived from an EMBL/GenBank/DDBJ whole genome shotgun (WGS) entry which is preliminary data.</text>
</comment>
<dbReference type="InterPro" id="IPR016461">
    <property type="entry name" value="COMT-like"/>
</dbReference>
<dbReference type="SUPFAM" id="SSF53335">
    <property type="entry name" value="S-adenosyl-L-methionine-dependent methyltransferases"/>
    <property type="match status" value="1"/>
</dbReference>
<keyword evidence="1" id="KW-0489">Methyltransferase</keyword>
<evidence type="ECO:0000256" key="1">
    <source>
        <dbReference type="ARBA" id="ARBA00022603"/>
    </source>
</evidence>
<proteinExistence type="predicted"/>
<keyword evidence="6" id="KW-1185">Reference proteome</keyword>
<evidence type="ECO:0000256" key="3">
    <source>
        <dbReference type="ARBA" id="ARBA00022691"/>
    </source>
</evidence>
<keyword evidence="3" id="KW-0949">S-adenosyl-L-methionine</keyword>
<dbReference type="PROSITE" id="PS51683">
    <property type="entry name" value="SAM_OMT_II"/>
    <property type="match status" value="1"/>
</dbReference>
<accession>A0A162ZTV3</accession>
<evidence type="ECO:0000313" key="6">
    <source>
        <dbReference type="Proteomes" id="UP000076837"/>
    </source>
</evidence>
<dbReference type="GO" id="GO:0032259">
    <property type="term" value="P:methylation"/>
    <property type="evidence" value="ECO:0007669"/>
    <property type="project" value="UniProtKB-KW"/>
</dbReference>
<dbReference type="InterPro" id="IPR001077">
    <property type="entry name" value="COMT_C"/>
</dbReference>
<evidence type="ECO:0000256" key="2">
    <source>
        <dbReference type="ARBA" id="ARBA00022679"/>
    </source>
</evidence>
<dbReference type="OrthoDB" id="2410195at2759"/>
<dbReference type="SUPFAM" id="SSF46785">
    <property type="entry name" value="Winged helix' DNA-binding domain"/>
    <property type="match status" value="1"/>
</dbReference>
<dbReference type="PANTHER" id="PTHR43712:SF15">
    <property type="entry name" value="MONODICTYPHENONE CLUSTER TRANSCRIPTIONAL COACTIVATOR MDPA"/>
    <property type="match status" value="1"/>
</dbReference>
<dbReference type="PANTHER" id="PTHR43712">
    <property type="entry name" value="PUTATIVE (AFU_ORTHOLOGUE AFUA_4G14580)-RELATED"/>
    <property type="match status" value="1"/>
</dbReference>
<dbReference type="AlphaFoldDB" id="A0A162ZTV3"/>
<evidence type="ECO:0000259" key="4">
    <source>
        <dbReference type="Pfam" id="PF00891"/>
    </source>
</evidence>
<gene>
    <name evidence="5" type="ORF">ST47_g8046</name>
</gene>
<keyword evidence="2" id="KW-0808">Transferase</keyword>
<protein>
    <recommendedName>
        <fullName evidence="4">O-methyltransferase C-terminal domain-containing protein</fullName>
    </recommendedName>
</protein>